<dbReference type="InterPro" id="IPR011856">
    <property type="entry name" value="tRNA_endonuc-like_dom_sf"/>
</dbReference>
<protein>
    <submittedName>
        <fullName evidence="1">Uncharacterized protein</fullName>
    </submittedName>
</protein>
<sequence>MLGQVRLTRLYELFSVSECDMDIVESAYTTLRTIGKDELWLHNWIKEKPARLGLGDLLIKHSELSHYNNKGGRLDILAYRPDLDTFYEIEVMLGECDADHGFRVLDYWARERLRNPNARHVAVLVAEDLSGRYKTVIETLPQFLNFIGIELKVLKLPYEDGVVATLVSSIVAQPDDLVIDEGDEPNRS</sequence>
<gene>
    <name evidence="1" type="ORF">AVDCRST_MAG86-270</name>
</gene>
<organism evidence="1">
    <name type="scientific">uncultured Truepera sp</name>
    <dbReference type="NCBI Taxonomy" id="543023"/>
    <lineage>
        <taxon>Bacteria</taxon>
        <taxon>Thermotogati</taxon>
        <taxon>Deinococcota</taxon>
        <taxon>Deinococci</taxon>
        <taxon>Trueperales</taxon>
        <taxon>Trueperaceae</taxon>
        <taxon>Truepera</taxon>
        <taxon>environmental samples</taxon>
    </lineage>
</organism>
<evidence type="ECO:0000313" key="1">
    <source>
        <dbReference type="EMBL" id="CAA9556865.1"/>
    </source>
</evidence>
<dbReference type="EMBL" id="CADCWP010000018">
    <property type="protein sequence ID" value="CAA9556865.1"/>
    <property type="molecule type" value="Genomic_DNA"/>
</dbReference>
<feature type="non-terminal residue" evidence="1">
    <location>
        <position position="188"/>
    </location>
</feature>
<reference evidence="1" key="1">
    <citation type="submission" date="2020-02" db="EMBL/GenBank/DDBJ databases">
        <authorList>
            <person name="Meier V. D."/>
        </authorList>
    </citation>
    <scope>NUCLEOTIDE SEQUENCE</scope>
    <source>
        <strain evidence="1">AVDCRST_MAG86</strain>
    </source>
</reference>
<accession>A0A6J4UPT5</accession>
<name>A0A6J4UPT5_9DEIN</name>
<dbReference type="AlphaFoldDB" id="A0A6J4UPT5"/>
<dbReference type="GO" id="GO:0003676">
    <property type="term" value="F:nucleic acid binding"/>
    <property type="evidence" value="ECO:0007669"/>
    <property type="project" value="InterPro"/>
</dbReference>
<dbReference type="Gene3D" id="3.40.1350.10">
    <property type="match status" value="1"/>
</dbReference>
<proteinExistence type="predicted"/>